<comment type="caution">
    <text evidence="3">The sequence shown here is derived from an EMBL/GenBank/DDBJ whole genome shotgun (WGS) entry which is preliminary data.</text>
</comment>
<gene>
    <name evidence="3" type="ORF">Ahu01nite_093590</name>
</gene>
<keyword evidence="2" id="KW-0732">Signal</keyword>
<organism evidence="3 4">
    <name type="scientific">Winogradskya humida</name>
    <dbReference type="NCBI Taxonomy" id="113566"/>
    <lineage>
        <taxon>Bacteria</taxon>
        <taxon>Bacillati</taxon>
        <taxon>Actinomycetota</taxon>
        <taxon>Actinomycetes</taxon>
        <taxon>Micromonosporales</taxon>
        <taxon>Micromonosporaceae</taxon>
        <taxon>Winogradskya</taxon>
    </lineage>
</organism>
<protein>
    <recommendedName>
        <fullName evidence="5">Copper(I)-binding protein</fullName>
    </recommendedName>
</protein>
<dbReference type="PROSITE" id="PS51318">
    <property type="entry name" value="TAT"/>
    <property type="match status" value="1"/>
</dbReference>
<dbReference type="InterPro" id="IPR006311">
    <property type="entry name" value="TAT_signal"/>
</dbReference>
<feature type="signal peptide" evidence="2">
    <location>
        <begin position="1"/>
        <end position="24"/>
    </location>
</feature>
<dbReference type="EMBL" id="BOMN01000140">
    <property type="protein sequence ID" value="GIE26257.1"/>
    <property type="molecule type" value="Genomic_DNA"/>
</dbReference>
<evidence type="ECO:0000313" key="4">
    <source>
        <dbReference type="Proteomes" id="UP000603200"/>
    </source>
</evidence>
<evidence type="ECO:0000256" key="2">
    <source>
        <dbReference type="SAM" id="SignalP"/>
    </source>
</evidence>
<name>A0ABQ4A7G3_9ACTN</name>
<accession>A0ABQ4A7G3</accession>
<feature type="region of interest" description="Disordered" evidence="1">
    <location>
        <begin position="122"/>
        <end position="161"/>
    </location>
</feature>
<dbReference type="PROSITE" id="PS51257">
    <property type="entry name" value="PROKAR_LIPOPROTEIN"/>
    <property type="match status" value="1"/>
</dbReference>
<keyword evidence="4" id="KW-1185">Reference proteome</keyword>
<evidence type="ECO:0000256" key="1">
    <source>
        <dbReference type="SAM" id="MobiDB-lite"/>
    </source>
</evidence>
<dbReference type="RefSeq" id="WP_203843167.1">
    <property type="nucleotide sequence ID" value="NZ_BAAATV010000032.1"/>
</dbReference>
<feature type="chain" id="PRO_5046298760" description="Copper(I)-binding protein" evidence="2">
    <location>
        <begin position="25"/>
        <end position="243"/>
    </location>
</feature>
<evidence type="ECO:0008006" key="5">
    <source>
        <dbReference type="Google" id="ProtNLM"/>
    </source>
</evidence>
<sequence>MRSLGTRRAVLATGVAAVAAIALAGCSAGQVAETSLKKPSNPGVNADNANRSVFVRNLSVEYHGTAGYAAGDNATLEVGLYNQTDAAITVLISSQPVATGSVVGTDVISAKQVGLVGGAAASASEAPSDSPSADPSPSSSPSSSKRPKASASPSESASEAPAGPAVAAARIVLPPLGGATFLPDAAQKLQLIELSDKLIPGGAVNLVFEFSNNTDPLVVQAPVSTPLIPASRVPGDTAEGHEE</sequence>
<reference evidence="3 4" key="1">
    <citation type="submission" date="2021-01" db="EMBL/GenBank/DDBJ databases">
        <title>Whole genome shotgun sequence of Actinoplanes humidus NBRC 14915.</title>
        <authorList>
            <person name="Komaki H."/>
            <person name="Tamura T."/>
        </authorList>
    </citation>
    <scope>NUCLEOTIDE SEQUENCE [LARGE SCALE GENOMIC DNA]</scope>
    <source>
        <strain evidence="3 4">NBRC 14915</strain>
    </source>
</reference>
<proteinExistence type="predicted"/>
<evidence type="ECO:0000313" key="3">
    <source>
        <dbReference type="EMBL" id="GIE26257.1"/>
    </source>
</evidence>
<dbReference type="Proteomes" id="UP000603200">
    <property type="component" value="Unassembled WGS sequence"/>
</dbReference>